<dbReference type="GO" id="GO:0005789">
    <property type="term" value="C:endoplasmic reticulum membrane"/>
    <property type="evidence" value="ECO:0007669"/>
    <property type="project" value="InterPro"/>
</dbReference>
<keyword evidence="4 6" id="KW-0472">Membrane</keyword>
<comment type="subcellular location">
    <subcellularLocation>
        <location evidence="1">Membrane</location>
        <topology evidence="1">Multi-pass membrane protein</topology>
    </subcellularLocation>
</comment>
<organism evidence="7 8">
    <name type="scientific">Rhizoctonia solani 123E</name>
    <dbReference type="NCBI Taxonomy" id="1423351"/>
    <lineage>
        <taxon>Eukaryota</taxon>
        <taxon>Fungi</taxon>
        <taxon>Dikarya</taxon>
        <taxon>Basidiomycota</taxon>
        <taxon>Agaricomycotina</taxon>
        <taxon>Agaricomycetes</taxon>
        <taxon>Cantharellales</taxon>
        <taxon>Ceratobasidiaceae</taxon>
        <taxon>Rhizoctonia</taxon>
    </lineage>
</organism>
<name>A0A074S881_9AGAM</name>
<reference evidence="7 8" key="1">
    <citation type="submission" date="2013-12" db="EMBL/GenBank/DDBJ databases">
        <authorList>
            <person name="Cubeta M."/>
            <person name="Pakala S."/>
            <person name="Fedorova N."/>
            <person name="Thomas E."/>
            <person name="Dean R."/>
            <person name="Jabaji S."/>
            <person name="Neate S."/>
            <person name="Toda T."/>
            <person name="Tavantzis S."/>
            <person name="Vilgalys R."/>
            <person name="Bharathan N."/>
            <person name="Pakala S."/>
            <person name="Losada L.S."/>
            <person name="Zafar N."/>
            <person name="Nierman W."/>
        </authorList>
    </citation>
    <scope>NUCLEOTIDE SEQUENCE [LARGE SCALE GENOMIC DNA]</scope>
    <source>
        <strain evidence="7 8">123E</strain>
    </source>
</reference>
<evidence type="ECO:0000256" key="3">
    <source>
        <dbReference type="ARBA" id="ARBA00022989"/>
    </source>
</evidence>
<feature type="transmembrane region" description="Helical" evidence="6">
    <location>
        <begin position="63"/>
        <end position="82"/>
    </location>
</feature>
<evidence type="ECO:0000256" key="2">
    <source>
        <dbReference type="ARBA" id="ARBA00022692"/>
    </source>
</evidence>
<keyword evidence="2 6" id="KW-0812">Transmembrane</keyword>
<sequence length="230" mass="25320">MSSPRATAPPPISITSKSDNGAKGRARSSSIVAVQEVGGNGAEEMLDQSVYINRNSEWVNGKGAWIIHPMLTFVAKILIDVLPGVSQEASWTIVNLGYLLVSYVMFHGITGIPFDPDLHGGAYDDLTMWEQIDHGAQYTPAKKWLFTMPIALFLLSTHFTHYNPWLFTINFIALLLVLIPKLPQLHRQRVRFLVDDPTPSGAATPMTPMTPSASGANTPIHRRSWAEPST</sequence>
<dbReference type="OrthoDB" id="1932233at2759"/>
<evidence type="ECO:0000256" key="4">
    <source>
        <dbReference type="ARBA" id="ARBA00023136"/>
    </source>
</evidence>
<evidence type="ECO:0000313" key="8">
    <source>
        <dbReference type="Proteomes" id="UP000027456"/>
    </source>
</evidence>
<keyword evidence="8" id="KW-1185">Reference proteome</keyword>
<dbReference type="Proteomes" id="UP000027456">
    <property type="component" value="Unassembled WGS sequence"/>
</dbReference>
<keyword evidence="3 6" id="KW-1133">Transmembrane helix</keyword>
<dbReference type="AlphaFoldDB" id="A0A074S881"/>
<evidence type="ECO:0000256" key="6">
    <source>
        <dbReference type="SAM" id="Phobius"/>
    </source>
</evidence>
<dbReference type="EMBL" id="AZST01000048">
    <property type="protein sequence ID" value="KEP53780.1"/>
    <property type="molecule type" value="Genomic_DNA"/>
</dbReference>
<feature type="region of interest" description="Disordered" evidence="5">
    <location>
        <begin position="1"/>
        <end position="26"/>
    </location>
</feature>
<comment type="caution">
    <text evidence="7">The sequence shown here is derived from an EMBL/GenBank/DDBJ whole genome shotgun (WGS) entry which is preliminary data.</text>
</comment>
<dbReference type="PANTHER" id="PTHR12665">
    <property type="entry name" value="ORMDL PROTEINS"/>
    <property type="match status" value="1"/>
</dbReference>
<dbReference type="HOGENOM" id="CLU_072117_1_1_1"/>
<accession>A0A074S881</accession>
<feature type="compositionally biased region" description="Polar residues" evidence="5">
    <location>
        <begin position="207"/>
        <end position="217"/>
    </location>
</feature>
<dbReference type="STRING" id="1423351.A0A074S881"/>
<proteinExistence type="predicted"/>
<gene>
    <name evidence="7" type="ORF">V565_026000</name>
</gene>
<dbReference type="Pfam" id="PF04061">
    <property type="entry name" value="ORMDL"/>
    <property type="match status" value="1"/>
</dbReference>
<evidence type="ECO:0000256" key="1">
    <source>
        <dbReference type="ARBA" id="ARBA00004141"/>
    </source>
</evidence>
<evidence type="ECO:0000256" key="5">
    <source>
        <dbReference type="SAM" id="MobiDB-lite"/>
    </source>
</evidence>
<feature type="transmembrane region" description="Helical" evidence="6">
    <location>
        <begin position="89"/>
        <end position="109"/>
    </location>
</feature>
<evidence type="ECO:0000313" key="7">
    <source>
        <dbReference type="EMBL" id="KEP53780.1"/>
    </source>
</evidence>
<feature type="transmembrane region" description="Helical" evidence="6">
    <location>
        <begin position="162"/>
        <end position="179"/>
    </location>
</feature>
<dbReference type="InterPro" id="IPR007203">
    <property type="entry name" value="ORMDL"/>
</dbReference>
<feature type="region of interest" description="Disordered" evidence="5">
    <location>
        <begin position="201"/>
        <end position="230"/>
    </location>
</feature>
<protein>
    <submittedName>
        <fullName evidence="7">Putative ORM1-unfolded protein response protein</fullName>
    </submittedName>
</protein>